<feature type="compositionally biased region" description="Low complexity" evidence="1">
    <location>
        <begin position="210"/>
        <end position="222"/>
    </location>
</feature>
<sequence>MEVLIPSRADMDFDFNSARSSPSVTAPSTPRRFGDFYMSAPTSPTRMSEFYRDFEEFSNTSNWKDDETASQAATPRSPKSQKREEDFGFDDFAFDVGEEVQRTSLSAEELFDGGIIRPFNKPPPTPSIFRKVLSPRRKKGKEYPFGLSSPTQMDKNTRRSERRSDQQQQRGRERAPAALSSSISGRRATRSVSPLRVSEYQWVEEEKQNQQKQQQPQQNNKQLAPTAMFTSCIVSKASRKWKLKDFLLFRSASEGRATDKDPFRKYSTLFRKNEDMKNSSFRSIDSPASVSSSRRKGPPVSAHELHYTVNKAASNDMKKKTFLPYKQGILGRLAFNPAVSALANGFGSLSRK</sequence>
<feature type="compositionally biased region" description="Polar residues" evidence="1">
    <location>
        <begin position="17"/>
        <end position="28"/>
    </location>
</feature>
<keyword evidence="3" id="KW-1185">Reference proteome</keyword>
<dbReference type="AlphaFoldDB" id="A0A540KG69"/>
<accession>A0A540KG69</accession>
<feature type="region of interest" description="Disordered" evidence="1">
    <location>
        <begin position="107"/>
        <end position="194"/>
    </location>
</feature>
<dbReference type="InterPro" id="IPR012442">
    <property type="entry name" value="DUF1645_plant"/>
</dbReference>
<dbReference type="Proteomes" id="UP000315295">
    <property type="component" value="Unassembled WGS sequence"/>
</dbReference>
<feature type="compositionally biased region" description="Basic and acidic residues" evidence="1">
    <location>
        <begin position="155"/>
        <end position="175"/>
    </location>
</feature>
<feature type="region of interest" description="Disordered" evidence="1">
    <location>
        <begin position="61"/>
        <end position="88"/>
    </location>
</feature>
<feature type="compositionally biased region" description="Polar residues" evidence="1">
    <location>
        <begin position="278"/>
        <end position="292"/>
    </location>
</feature>
<name>A0A540KG69_MALBA</name>
<dbReference type="PANTHER" id="PTHR33095:SF14">
    <property type="entry name" value="AR781"/>
    <property type="match status" value="1"/>
</dbReference>
<feature type="region of interest" description="Disordered" evidence="1">
    <location>
        <begin position="204"/>
        <end position="223"/>
    </location>
</feature>
<evidence type="ECO:0000256" key="1">
    <source>
        <dbReference type="SAM" id="MobiDB-lite"/>
    </source>
</evidence>
<dbReference type="PANTHER" id="PTHR33095">
    <property type="entry name" value="OS07G0619500 PROTEIN"/>
    <property type="match status" value="1"/>
</dbReference>
<protein>
    <submittedName>
        <fullName evidence="2">Uncharacterized protein</fullName>
    </submittedName>
</protein>
<feature type="region of interest" description="Disordered" evidence="1">
    <location>
        <begin position="1"/>
        <end position="37"/>
    </location>
</feature>
<feature type="region of interest" description="Disordered" evidence="1">
    <location>
        <begin position="278"/>
        <end position="301"/>
    </location>
</feature>
<evidence type="ECO:0000313" key="3">
    <source>
        <dbReference type="Proteomes" id="UP000315295"/>
    </source>
</evidence>
<feature type="compositionally biased region" description="Polar residues" evidence="1">
    <location>
        <begin position="69"/>
        <end position="78"/>
    </location>
</feature>
<organism evidence="2 3">
    <name type="scientific">Malus baccata</name>
    <name type="common">Siberian crab apple</name>
    <name type="synonym">Pyrus baccata</name>
    <dbReference type="NCBI Taxonomy" id="106549"/>
    <lineage>
        <taxon>Eukaryota</taxon>
        <taxon>Viridiplantae</taxon>
        <taxon>Streptophyta</taxon>
        <taxon>Embryophyta</taxon>
        <taxon>Tracheophyta</taxon>
        <taxon>Spermatophyta</taxon>
        <taxon>Magnoliopsida</taxon>
        <taxon>eudicotyledons</taxon>
        <taxon>Gunneridae</taxon>
        <taxon>Pentapetalae</taxon>
        <taxon>rosids</taxon>
        <taxon>fabids</taxon>
        <taxon>Rosales</taxon>
        <taxon>Rosaceae</taxon>
        <taxon>Amygdaloideae</taxon>
        <taxon>Maleae</taxon>
        <taxon>Malus</taxon>
    </lineage>
</organism>
<evidence type="ECO:0000313" key="2">
    <source>
        <dbReference type="EMBL" id="TQD73223.1"/>
    </source>
</evidence>
<proteinExistence type="predicted"/>
<dbReference type="STRING" id="106549.A0A540KG69"/>
<reference evidence="2 3" key="1">
    <citation type="journal article" date="2019" name="G3 (Bethesda)">
        <title>Sequencing of a Wild Apple (Malus baccata) Genome Unravels the Differences Between Cultivated and Wild Apple Species Regarding Disease Resistance and Cold Tolerance.</title>
        <authorList>
            <person name="Chen X."/>
        </authorList>
    </citation>
    <scope>NUCLEOTIDE SEQUENCE [LARGE SCALE GENOMIC DNA]</scope>
    <source>
        <strain evidence="3">cv. Shandingzi</strain>
        <tissue evidence="2">Leaves</tissue>
    </source>
</reference>
<comment type="caution">
    <text evidence="2">The sequence shown here is derived from an EMBL/GenBank/DDBJ whole genome shotgun (WGS) entry which is preliminary data.</text>
</comment>
<gene>
    <name evidence="2" type="ORF">C1H46_041241</name>
</gene>
<dbReference type="Pfam" id="PF07816">
    <property type="entry name" value="DUF1645"/>
    <property type="match status" value="1"/>
</dbReference>
<dbReference type="EMBL" id="VIEB01001317">
    <property type="protein sequence ID" value="TQD73223.1"/>
    <property type="molecule type" value="Genomic_DNA"/>
</dbReference>